<evidence type="ECO:0000256" key="2">
    <source>
        <dbReference type="ARBA" id="ARBA00022448"/>
    </source>
</evidence>
<dbReference type="RefSeq" id="WP_109968042.1">
    <property type="nucleotide sequence ID" value="NZ_CP176093.1"/>
</dbReference>
<evidence type="ECO:0000313" key="7">
    <source>
        <dbReference type="Proteomes" id="UP000245657"/>
    </source>
</evidence>
<dbReference type="GeneID" id="97548799"/>
<dbReference type="PROSITE" id="PS50893">
    <property type="entry name" value="ABC_TRANSPORTER_2"/>
    <property type="match status" value="1"/>
</dbReference>
<sequence>MSDASSVIIGIGLKKLYESGIVSRKRTYAVNGVDIAIRHGETYVLVGESGSGKTTLGRVLLLLIQPTDGEIICNGVNITHKTHYEMIPFRKKMQIIPQHPEDAFNPRWKVSRSILEPYYLHPESFHLQSKTELLTGLLQQTGLDPEYVNRYPHQLSGGELQRAAIARVIALKPEFIICDEPTSMLDVSVQASIVHLLKDIQKKTGVSLLFITHDIQLARVVGDRVGVMYKGQIVEEGSDTLTNPLHPYTHALTTNSLPGEKSYEARYESGCTWRSVCPKADDICHTMPGLQTCGPVKIRCHHPT</sequence>
<dbReference type="InterPro" id="IPR017871">
    <property type="entry name" value="ABC_transporter-like_CS"/>
</dbReference>
<dbReference type="InterPro" id="IPR003439">
    <property type="entry name" value="ABC_transporter-like_ATP-bd"/>
</dbReference>
<evidence type="ECO:0000259" key="5">
    <source>
        <dbReference type="PROSITE" id="PS50893"/>
    </source>
</evidence>
<evidence type="ECO:0000313" key="6">
    <source>
        <dbReference type="EMBL" id="PWR72530.1"/>
    </source>
</evidence>
<accession>A0A2V2N1K6</accession>
<dbReference type="GO" id="GO:0016887">
    <property type="term" value="F:ATP hydrolysis activity"/>
    <property type="evidence" value="ECO:0007669"/>
    <property type="project" value="InterPro"/>
</dbReference>
<dbReference type="InterPro" id="IPR050319">
    <property type="entry name" value="ABC_transp_ATP-bind"/>
</dbReference>
<organism evidence="6 7">
    <name type="scientific">Methanospirillum lacunae</name>
    <dbReference type="NCBI Taxonomy" id="668570"/>
    <lineage>
        <taxon>Archaea</taxon>
        <taxon>Methanobacteriati</taxon>
        <taxon>Methanobacteriota</taxon>
        <taxon>Stenosarchaea group</taxon>
        <taxon>Methanomicrobia</taxon>
        <taxon>Methanomicrobiales</taxon>
        <taxon>Methanospirillaceae</taxon>
        <taxon>Methanospirillum</taxon>
    </lineage>
</organism>
<feature type="domain" description="ABC transporter" evidence="5">
    <location>
        <begin position="11"/>
        <end position="255"/>
    </location>
</feature>
<dbReference type="EMBL" id="QGMY01000006">
    <property type="protein sequence ID" value="PWR72530.1"/>
    <property type="molecule type" value="Genomic_DNA"/>
</dbReference>
<evidence type="ECO:0000256" key="4">
    <source>
        <dbReference type="ARBA" id="ARBA00022840"/>
    </source>
</evidence>
<protein>
    <submittedName>
        <fullName evidence="6">ABC transporter ATP-binding protein</fullName>
    </submittedName>
</protein>
<name>A0A2V2N1K6_9EURY</name>
<dbReference type="AlphaFoldDB" id="A0A2V2N1K6"/>
<gene>
    <name evidence="6" type="ORF">DK846_06055</name>
</gene>
<keyword evidence="3" id="KW-0547">Nucleotide-binding</keyword>
<dbReference type="GO" id="GO:0055085">
    <property type="term" value="P:transmembrane transport"/>
    <property type="evidence" value="ECO:0007669"/>
    <property type="project" value="UniProtKB-ARBA"/>
</dbReference>
<dbReference type="Gene3D" id="3.40.50.300">
    <property type="entry name" value="P-loop containing nucleotide triphosphate hydrolases"/>
    <property type="match status" value="1"/>
</dbReference>
<dbReference type="Pfam" id="PF00005">
    <property type="entry name" value="ABC_tran"/>
    <property type="match status" value="1"/>
</dbReference>
<keyword evidence="7" id="KW-1185">Reference proteome</keyword>
<dbReference type="Proteomes" id="UP000245657">
    <property type="component" value="Unassembled WGS sequence"/>
</dbReference>
<reference evidence="6 7" key="1">
    <citation type="submission" date="2018-05" db="EMBL/GenBank/DDBJ databases">
        <title>Draft genome of Methanospirillum lacunae Ki8-1.</title>
        <authorList>
            <person name="Dueholm M.S."/>
            <person name="Nielsen P.H."/>
            <person name="Bakmann L.F."/>
            <person name="Otzen D.E."/>
        </authorList>
    </citation>
    <scope>NUCLEOTIDE SEQUENCE [LARGE SCALE GENOMIC DNA]</scope>
    <source>
        <strain evidence="6 7">Ki8-1</strain>
    </source>
</reference>
<dbReference type="PANTHER" id="PTHR43776:SF7">
    <property type="entry name" value="D,D-DIPEPTIDE TRANSPORT ATP-BINDING PROTEIN DDPF-RELATED"/>
    <property type="match status" value="1"/>
</dbReference>
<keyword evidence="4 6" id="KW-0067">ATP-binding</keyword>
<dbReference type="SMART" id="SM00382">
    <property type="entry name" value="AAA"/>
    <property type="match status" value="1"/>
</dbReference>
<dbReference type="InterPro" id="IPR003593">
    <property type="entry name" value="AAA+_ATPase"/>
</dbReference>
<dbReference type="CDD" id="cd03257">
    <property type="entry name" value="ABC_NikE_OppD_transporters"/>
    <property type="match status" value="1"/>
</dbReference>
<keyword evidence="2" id="KW-0813">Transport</keyword>
<comment type="caution">
    <text evidence="6">The sequence shown here is derived from an EMBL/GenBank/DDBJ whole genome shotgun (WGS) entry which is preliminary data.</text>
</comment>
<proteinExistence type="inferred from homology"/>
<dbReference type="InterPro" id="IPR025662">
    <property type="entry name" value="Sigma_54_int_dom_ATP-bd_1"/>
</dbReference>
<dbReference type="PROSITE" id="PS00211">
    <property type="entry name" value="ABC_TRANSPORTER_1"/>
    <property type="match status" value="1"/>
</dbReference>
<dbReference type="PANTHER" id="PTHR43776">
    <property type="entry name" value="TRANSPORT ATP-BINDING PROTEIN"/>
    <property type="match status" value="1"/>
</dbReference>
<evidence type="ECO:0000256" key="3">
    <source>
        <dbReference type="ARBA" id="ARBA00022741"/>
    </source>
</evidence>
<dbReference type="SUPFAM" id="SSF52540">
    <property type="entry name" value="P-loop containing nucleoside triphosphate hydrolases"/>
    <property type="match status" value="1"/>
</dbReference>
<comment type="similarity">
    <text evidence="1">Belongs to the ABC transporter superfamily.</text>
</comment>
<dbReference type="PROSITE" id="PS00675">
    <property type="entry name" value="SIGMA54_INTERACT_1"/>
    <property type="match status" value="1"/>
</dbReference>
<dbReference type="GO" id="GO:0005524">
    <property type="term" value="F:ATP binding"/>
    <property type="evidence" value="ECO:0007669"/>
    <property type="project" value="UniProtKB-KW"/>
</dbReference>
<dbReference type="InterPro" id="IPR027417">
    <property type="entry name" value="P-loop_NTPase"/>
</dbReference>
<dbReference type="OrthoDB" id="18209at2157"/>
<evidence type="ECO:0000256" key="1">
    <source>
        <dbReference type="ARBA" id="ARBA00005417"/>
    </source>
</evidence>